<dbReference type="EMBL" id="DVNK01000035">
    <property type="protein sequence ID" value="HIU46652.1"/>
    <property type="molecule type" value="Genomic_DNA"/>
</dbReference>
<dbReference type="InterPro" id="IPR027417">
    <property type="entry name" value="P-loop_NTPase"/>
</dbReference>
<dbReference type="InterPro" id="IPR014201">
    <property type="entry name" value="Spore_IV_A"/>
</dbReference>
<dbReference type="Gene3D" id="3.40.50.300">
    <property type="entry name" value="P-loop containing nucleotide triphosphate hydrolases"/>
    <property type="match status" value="1"/>
</dbReference>
<evidence type="ECO:0000313" key="4">
    <source>
        <dbReference type="EMBL" id="HIU46652.1"/>
    </source>
</evidence>
<dbReference type="GO" id="GO:0016887">
    <property type="term" value="F:ATP hydrolysis activity"/>
    <property type="evidence" value="ECO:0007669"/>
    <property type="project" value="InterPro"/>
</dbReference>
<dbReference type="InterPro" id="IPR046842">
    <property type="entry name" value="SpoIVA_ATPase"/>
</dbReference>
<feature type="domain" description="Sporulation stage IV protein A C-terminal" evidence="3">
    <location>
        <begin position="428"/>
        <end position="503"/>
    </location>
</feature>
<reference evidence="4" key="2">
    <citation type="journal article" date="2021" name="PeerJ">
        <title>Extensive microbial diversity within the chicken gut microbiome revealed by metagenomics and culture.</title>
        <authorList>
            <person name="Gilroy R."/>
            <person name="Ravi A."/>
            <person name="Getino M."/>
            <person name="Pursley I."/>
            <person name="Horton D.L."/>
            <person name="Alikhan N.F."/>
            <person name="Baker D."/>
            <person name="Gharbi K."/>
            <person name="Hall N."/>
            <person name="Watson M."/>
            <person name="Adriaenssens E.M."/>
            <person name="Foster-Nyarko E."/>
            <person name="Jarju S."/>
            <person name="Secka A."/>
            <person name="Antonio M."/>
            <person name="Oren A."/>
            <person name="Chaudhuri R.R."/>
            <person name="La Ragione R."/>
            <person name="Hildebrand F."/>
            <person name="Pallen M.J."/>
        </authorList>
    </citation>
    <scope>NUCLEOTIDE SEQUENCE</scope>
    <source>
        <strain evidence="4">ChiSxjej2B14-8506</strain>
    </source>
</reference>
<dbReference type="Pfam" id="PF20438">
    <property type="entry name" value="SpoIVA_middle"/>
    <property type="match status" value="1"/>
</dbReference>
<dbReference type="Pfam" id="PF09547">
    <property type="entry name" value="SpoIVA_ATPase"/>
    <property type="match status" value="1"/>
</dbReference>
<feature type="domain" description="Stage IV sporulation protein A middle" evidence="2">
    <location>
        <begin position="250"/>
        <end position="427"/>
    </location>
</feature>
<dbReference type="GO" id="GO:0005524">
    <property type="term" value="F:ATP binding"/>
    <property type="evidence" value="ECO:0007669"/>
    <property type="project" value="InterPro"/>
</dbReference>
<dbReference type="Proteomes" id="UP000824123">
    <property type="component" value="Unassembled WGS sequence"/>
</dbReference>
<name>A0A9D1LRG3_9FIRM</name>
<dbReference type="Pfam" id="PF20439">
    <property type="entry name" value="SpoIVA_C"/>
    <property type="match status" value="1"/>
</dbReference>
<evidence type="ECO:0000313" key="5">
    <source>
        <dbReference type="Proteomes" id="UP000824123"/>
    </source>
</evidence>
<dbReference type="InterPro" id="IPR046840">
    <property type="entry name" value="SpoIVA_C"/>
</dbReference>
<evidence type="ECO:0000259" key="1">
    <source>
        <dbReference type="Pfam" id="PF09547"/>
    </source>
</evidence>
<dbReference type="CDD" id="cd00882">
    <property type="entry name" value="Ras_like_GTPase"/>
    <property type="match status" value="1"/>
</dbReference>
<gene>
    <name evidence="4" type="primary">spoIVA</name>
    <name evidence="4" type="ORF">IAC59_05290</name>
</gene>
<dbReference type="InterPro" id="IPR046841">
    <property type="entry name" value="SpoIVA_middle"/>
</dbReference>
<protein>
    <submittedName>
        <fullName evidence="4">Stage IV sporulation protein A</fullName>
    </submittedName>
</protein>
<reference evidence="4" key="1">
    <citation type="submission" date="2020-10" db="EMBL/GenBank/DDBJ databases">
        <authorList>
            <person name="Gilroy R."/>
        </authorList>
    </citation>
    <scope>NUCLEOTIDE SEQUENCE</scope>
    <source>
        <strain evidence="4">ChiSxjej2B14-8506</strain>
    </source>
</reference>
<dbReference type="GO" id="GO:0043934">
    <property type="term" value="P:sporulation"/>
    <property type="evidence" value="ECO:0007669"/>
    <property type="project" value="InterPro"/>
</dbReference>
<dbReference type="PIRSF" id="PIRSF007466">
    <property type="entry name" value="SpoIVA"/>
    <property type="match status" value="1"/>
</dbReference>
<evidence type="ECO:0000259" key="3">
    <source>
        <dbReference type="Pfam" id="PF20439"/>
    </source>
</evidence>
<comment type="caution">
    <text evidence="4">The sequence shown here is derived from an EMBL/GenBank/DDBJ whole genome shotgun (WGS) entry which is preliminary data.</text>
</comment>
<dbReference type="NCBIfam" id="TIGR02836">
    <property type="entry name" value="spore_IV_A"/>
    <property type="match status" value="1"/>
</dbReference>
<dbReference type="AlphaFoldDB" id="A0A9D1LRG3"/>
<evidence type="ECO:0000259" key="2">
    <source>
        <dbReference type="Pfam" id="PF20438"/>
    </source>
</evidence>
<feature type="domain" description="Stage IV sporulation protein A ATPase" evidence="1">
    <location>
        <begin position="12"/>
        <end position="249"/>
    </location>
</feature>
<organism evidence="4 5">
    <name type="scientific">Candidatus Fimadaptatus faecigallinarum</name>
    <dbReference type="NCBI Taxonomy" id="2840814"/>
    <lineage>
        <taxon>Bacteria</taxon>
        <taxon>Bacillati</taxon>
        <taxon>Bacillota</taxon>
        <taxon>Clostridia</taxon>
        <taxon>Eubacteriales</taxon>
        <taxon>Candidatus Fimadaptatus</taxon>
    </lineage>
</organism>
<proteinExistence type="predicted"/>
<dbReference type="SUPFAM" id="SSF52540">
    <property type="entry name" value="P-loop containing nucleoside triphosphate hydrolases"/>
    <property type="match status" value="1"/>
</dbReference>
<sequence length="503" mass="55647">MDSTAYPGVGPELYRDIAERTQGDIYMGVVGPVRTGKSTFIKRFMELMVLGGLESDTPVGASRTQRIIDELPHSGAGRTIMTTQPRFIPDEAAEIVLPDDTRLRVRLVDCVGYMVRGALGTSEGDARRMVRTPWFDHDIPFDQAAELGTRKVITEHSTLGIVVTTDGSITDIPRAAYEEPEERVINELKQLGKPFAVVLNCAQPDTPAARELSTELSRRYDTPVVALNVLEATQDDMRALLEQVLYEFPITRVHFDTPDWLGALPDGHPLLEEMTQAVREALEGASRMRDRDAIAASLAQHASLNPSRGEARLGEGELRFELPLDKSVYYRVLGEMSGCEIAGERQLMSMMGDMARAKREYDKLAAALDEVERTGYGLVMPTRNELHLEAPETVKQGSHYGVRIRASAPSLHIIRAEVNTEISPLVGTEKQSEEMAQFLKKEMAENPEGVWDTNMFGKTLSAMIGDELTSRAGNMPQDARDKVSELLGRIMNEGNGSMLCILL</sequence>
<accession>A0A9D1LRG3</accession>